<evidence type="ECO:0000313" key="14">
    <source>
        <dbReference type="EMBL" id="GCC31322.1"/>
    </source>
</evidence>
<keyword evidence="4" id="KW-0963">Cytoplasm</keyword>
<comment type="subcellular location">
    <subcellularLocation>
        <location evidence="2">Cytoplasm</location>
    </subcellularLocation>
    <subcellularLocation>
        <location evidence="1">Nucleus envelope</location>
    </subcellularLocation>
</comment>
<dbReference type="GO" id="GO:0005737">
    <property type="term" value="C:cytoplasm"/>
    <property type="evidence" value="ECO:0007669"/>
    <property type="project" value="UniProtKB-SubCell"/>
</dbReference>
<evidence type="ECO:0000256" key="1">
    <source>
        <dbReference type="ARBA" id="ARBA00004259"/>
    </source>
</evidence>
<evidence type="ECO:0000256" key="11">
    <source>
        <dbReference type="ARBA" id="ARBA00067328"/>
    </source>
</evidence>
<dbReference type="InterPro" id="IPR013598">
    <property type="entry name" value="Exportin-1/Importin-b-like"/>
</dbReference>
<dbReference type="STRING" id="137246.A0A401SLQ3"/>
<dbReference type="AlphaFoldDB" id="A0A401SLQ3"/>
<dbReference type="PANTHER" id="PTHR12363">
    <property type="entry name" value="TRANSPORTIN 3 AND IMPORTIN 13"/>
    <property type="match status" value="1"/>
</dbReference>
<dbReference type="EMBL" id="BEZZ01000355">
    <property type="protein sequence ID" value="GCC31322.1"/>
    <property type="molecule type" value="Genomic_DNA"/>
</dbReference>
<gene>
    <name evidence="14" type="ORF">chiPu_0009779</name>
</gene>
<dbReference type="Pfam" id="PF24139">
    <property type="entry name" value="TPR_TNPO3_IPO13_4th"/>
    <property type="match status" value="1"/>
</dbReference>
<proteinExistence type="predicted"/>
<dbReference type="InterPro" id="IPR051345">
    <property type="entry name" value="Importin_beta-like_NTR"/>
</dbReference>
<keyword evidence="8" id="KW-0539">Nucleus</keyword>
<dbReference type="InterPro" id="IPR058537">
    <property type="entry name" value="TPR_TNPO3_IPO13_4th"/>
</dbReference>
<keyword evidence="6" id="KW-0653">Protein transport</keyword>
<keyword evidence="15" id="KW-1185">Reference proteome</keyword>
<dbReference type="Pfam" id="PF24138">
    <property type="entry name" value="TPR_TNPO3_IPO13_2nd"/>
    <property type="match status" value="1"/>
</dbReference>
<dbReference type="SUPFAM" id="SSF48371">
    <property type="entry name" value="ARM repeat"/>
    <property type="match status" value="1"/>
</dbReference>
<comment type="subunit">
    <text evidence="10">Interacts with (GTP-bound) Ran. Interacts with (phosphorylated) SFRS1 and SFRS2; leading to their nuclear import. Interacts with NUP62. Interacts with RBM4. Interacts with CPSF6, promoting its nuclear import.</text>
</comment>
<evidence type="ECO:0000256" key="2">
    <source>
        <dbReference type="ARBA" id="ARBA00004496"/>
    </source>
</evidence>
<evidence type="ECO:0000313" key="15">
    <source>
        <dbReference type="Proteomes" id="UP000287033"/>
    </source>
</evidence>
<dbReference type="InterPro" id="IPR057941">
    <property type="entry name" value="TPR_TNPO3_IPO13_2nd"/>
</dbReference>
<evidence type="ECO:0000256" key="10">
    <source>
        <dbReference type="ARBA" id="ARBA00063116"/>
    </source>
</evidence>
<keyword evidence="3" id="KW-0813">Transport</keyword>
<dbReference type="Proteomes" id="UP000287033">
    <property type="component" value="Unassembled WGS sequence"/>
</dbReference>
<evidence type="ECO:0000256" key="7">
    <source>
        <dbReference type="ARBA" id="ARBA00022990"/>
    </source>
</evidence>
<evidence type="ECO:0000256" key="9">
    <source>
        <dbReference type="ARBA" id="ARBA00060097"/>
    </source>
</evidence>
<dbReference type="InterPro" id="IPR001494">
    <property type="entry name" value="Importin-beta_N"/>
</dbReference>
<dbReference type="OrthoDB" id="435593at2759"/>
<dbReference type="InterPro" id="IPR011989">
    <property type="entry name" value="ARM-like"/>
</dbReference>
<dbReference type="InterPro" id="IPR016024">
    <property type="entry name" value="ARM-type_fold"/>
</dbReference>
<organism evidence="14 15">
    <name type="scientific">Chiloscyllium punctatum</name>
    <name type="common">Brownbanded bambooshark</name>
    <name type="synonym">Hemiscyllium punctatum</name>
    <dbReference type="NCBI Taxonomy" id="137246"/>
    <lineage>
        <taxon>Eukaryota</taxon>
        <taxon>Metazoa</taxon>
        <taxon>Chordata</taxon>
        <taxon>Craniata</taxon>
        <taxon>Vertebrata</taxon>
        <taxon>Chondrichthyes</taxon>
        <taxon>Elasmobranchii</taxon>
        <taxon>Galeomorphii</taxon>
        <taxon>Galeoidea</taxon>
        <taxon>Orectolobiformes</taxon>
        <taxon>Hemiscylliidae</taxon>
        <taxon>Chiloscyllium</taxon>
    </lineage>
</organism>
<dbReference type="Pfam" id="PF08389">
    <property type="entry name" value="Xpo1"/>
    <property type="match status" value="1"/>
</dbReference>
<feature type="domain" description="Exportin-1/Importin-beta-like" evidence="13">
    <location>
        <begin position="159"/>
        <end position="305"/>
    </location>
</feature>
<protein>
    <recommendedName>
        <fullName evidence="11">Transportin-3</fullName>
    </recommendedName>
</protein>
<keyword evidence="7" id="KW-0007">Acetylation</keyword>
<dbReference type="GO" id="GO:0031267">
    <property type="term" value="F:small GTPase binding"/>
    <property type="evidence" value="ECO:0007669"/>
    <property type="project" value="InterPro"/>
</dbReference>
<dbReference type="InterPro" id="IPR057942">
    <property type="entry name" value="TPR_TNPO3_IPO13_3rd"/>
</dbReference>
<accession>A0A401SLQ3</accession>
<dbReference type="Gene3D" id="1.25.10.10">
    <property type="entry name" value="Leucine-rich Repeat Variant"/>
    <property type="match status" value="1"/>
</dbReference>
<dbReference type="Pfam" id="PF24140">
    <property type="entry name" value="TPR_TNPO3_IPO13_3rd"/>
    <property type="match status" value="1"/>
</dbReference>
<comment type="function">
    <text evidence="9">Importin, which transports target proteins into the nucleus. Specifically mediates the nuclear import of splicing factor serine/arginine (SR) proteins, such as RBM4, SFRS1 and SFRS2, by recognizing phosphorylated SR domains. Also mediates the nuclear import of serine/arginine (SR) protein CPSF6, independently of CPSF6 phosphorylation. The nuclear import process is regulated by the small GTPase Ran that partitions between cytoplasm and nucleus in the predominantly GDP- and GTP-bound form, respectively. Importin associates with target cargo proteins in the cytoplasm, and the competitive binding of GTP-bound Ran induces the release of cargos in the nucleus.</text>
</comment>
<dbReference type="OMA" id="ISFIDYH"/>
<keyword evidence="5" id="KW-0597">Phosphoprotein</keyword>
<evidence type="ECO:0000256" key="6">
    <source>
        <dbReference type="ARBA" id="ARBA00022927"/>
    </source>
</evidence>
<dbReference type="GO" id="GO:0005635">
    <property type="term" value="C:nuclear envelope"/>
    <property type="evidence" value="ECO:0007669"/>
    <property type="project" value="UniProtKB-SubCell"/>
</dbReference>
<reference evidence="14 15" key="1">
    <citation type="journal article" date="2018" name="Nat. Ecol. Evol.">
        <title>Shark genomes provide insights into elasmobranch evolution and the origin of vertebrates.</title>
        <authorList>
            <person name="Hara Y"/>
            <person name="Yamaguchi K"/>
            <person name="Onimaru K"/>
            <person name="Kadota M"/>
            <person name="Koyanagi M"/>
            <person name="Keeley SD"/>
            <person name="Tatsumi K"/>
            <person name="Tanaka K"/>
            <person name="Motone F"/>
            <person name="Kageyama Y"/>
            <person name="Nozu R"/>
            <person name="Adachi N"/>
            <person name="Nishimura O"/>
            <person name="Nakagawa R"/>
            <person name="Tanegashima C"/>
            <person name="Kiyatake I"/>
            <person name="Matsumoto R"/>
            <person name="Murakumo K"/>
            <person name="Nishida K"/>
            <person name="Terakita A"/>
            <person name="Kuratani S"/>
            <person name="Sato K"/>
            <person name="Hyodo S Kuraku.S."/>
        </authorList>
    </citation>
    <scope>NUCLEOTIDE SEQUENCE [LARGE SCALE GENOMIC DNA]</scope>
</reference>
<evidence type="ECO:0000256" key="4">
    <source>
        <dbReference type="ARBA" id="ARBA00022490"/>
    </source>
</evidence>
<feature type="domain" description="Importin N-terminal" evidence="12">
    <location>
        <begin position="87"/>
        <end position="151"/>
    </location>
</feature>
<name>A0A401SLQ3_CHIPU</name>
<evidence type="ECO:0000256" key="5">
    <source>
        <dbReference type="ARBA" id="ARBA00022553"/>
    </source>
</evidence>
<evidence type="ECO:0000259" key="12">
    <source>
        <dbReference type="Pfam" id="PF03810"/>
    </source>
</evidence>
<evidence type="ECO:0000259" key="13">
    <source>
        <dbReference type="Pfam" id="PF08389"/>
    </source>
</evidence>
<evidence type="ECO:0000256" key="3">
    <source>
        <dbReference type="ARBA" id="ARBA00022448"/>
    </source>
</evidence>
<sequence length="979" mass="110376">MIDSGCRAAKEKQTFTSQEIDLREILARYPIRKEDGSPIITVGAATLGIGGAVGGGGRMEGEVTLDSVYQAVQALYHHPEPQGKERASAWLDEFQKSMFSWQISDQLLRLQRDIESCYFAAQTMKMKIQYSFYELPPEMHSSLRDSLLTHLECLKDLSQAIVTQLALAVADLAIQMTSWKSCVQTLIEKYGNDESALPFLLEILTVLPEEVHSRSLRIGTNRRTEVIEDLAYNASMVIGLLTAYMERCSHDEKLVIKVFRCLMSWINLGILHTDHIANSQLLVALFQVLRHNQTSSNLHEVASDCVCAALYAVEGLQESLRLALQLQEGVTALEEAYHTAVACEDMDKALNYCRIFTELAETLLEMVIRSPGQGLGDLKTLNLILNCVGHEQYEVAEITFNFWYRLAETLHRMKDPSVNQIFRPYFQRLTQSLTFHSQMDPDHEGVLDETDDFFEFRLRVSDLLKDIIFLIGASEFFSRLYSTLKDGSPAWEETEAVLFIMTALVKNLNPEKEQRLGDVVQAVISLPDNTHLAVQHSGVQLLGEMGEYINNVRCLELVLNFLTQRLKQKELANAAANSIQNICAMCSDAMTRHMEGLLQVASSLDALPISYDSSIGLLRGASLVLSRMPSDKIEETFQRLCSMQVTALKKLLTSEQINGFSADPAVWLDRLAAIFRHTNATVGEGRPHPCQKVIQEIWPVISETLYRHQADNRMAERCCRCLRFAIRCVGKGSAMLIQPLVSQMVSVYQSHQHSCFLYLGSILVDEYGSEESCTQGLLEMMQAFCGPTFRLLEQPRGFQNHPDTVDDLFRLATRFIQRSPVVLIQSPVMSLIIRCALTATTLNHRDANSSVMKFLQDLVHVATINKHKEDFELRKNLVHRFLGESGALLVAQLVQACCFYLVPSMLGNVADVMWELRIFDRKTFCGWLEDALKALPKELSAGAITATEKQMTEFHKQVMCAEDATMIGWSLMEFSGFYR</sequence>
<comment type="caution">
    <text evidence="14">The sequence shown here is derived from an EMBL/GenBank/DDBJ whole genome shotgun (WGS) entry which is preliminary data.</text>
</comment>
<dbReference type="GO" id="GO:0006606">
    <property type="term" value="P:protein import into nucleus"/>
    <property type="evidence" value="ECO:0007669"/>
    <property type="project" value="TreeGrafter"/>
</dbReference>
<evidence type="ECO:0000256" key="8">
    <source>
        <dbReference type="ARBA" id="ARBA00023242"/>
    </source>
</evidence>
<dbReference type="FunFam" id="1.25.10.10:FF:000079">
    <property type="entry name" value="transportin-3 isoform X1"/>
    <property type="match status" value="1"/>
</dbReference>
<dbReference type="PANTHER" id="PTHR12363:SF42">
    <property type="entry name" value="TRANSPORTIN-3"/>
    <property type="match status" value="1"/>
</dbReference>
<dbReference type="Pfam" id="PF03810">
    <property type="entry name" value="IBN_N"/>
    <property type="match status" value="1"/>
</dbReference>